<reference evidence="1" key="1">
    <citation type="submission" date="2020-11" db="EMBL/GenBank/DDBJ databases">
        <authorList>
            <person name="Tran Van P."/>
        </authorList>
    </citation>
    <scope>NUCLEOTIDE SEQUENCE</scope>
</reference>
<proteinExistence type="predicted"/>
<organism evidence="1">
    <name type="scientific">Timema californicum</name>
    <name type="common">California timema</name>
    <name type="synonym">Walking stick</name>
    <dbReference type="NCBI Taxonomy" id="61474"/>
    <lineage>
        <taxon>Eukaryota</taxon>
        <taxon>Metazoa</taxon>
        <taxon>Ecdysozoa</taxon>
        <taxon>Arthropoda</taxon>
        <taxon>Hexapoda</taxon>
        <taxon>Insecta</taxon>
        <taxon>Pterygota</taxon>
        <taxon>Neoptera</taxon>
        <taxon>Polyneoptera</taxon>
        <taxon>Phasmatodea</taxon>
        <taxon>Timematodea</taxon>
        <taxon>Timematoidea</taxon>
        <taxon>Timematidae</taxon>
        <taxon>Timema</taxon>
    </lineage>
</organism>
<protein>
    <submittedName>
        <fullName evidence="1">(California timema) hypothetical protein</fullName>
    </submittedName>
</protein>
<sequence length="42" mass="4557">MQNWIVSPNCIPLSHNKLSITPGDFALGARWGQNVVPTSHVA</sequence>
<accession>A0A7R9P6T0</accession>
<dbReference type="AlphaFoldDB" id="A0A7R9P6T0"/>
<gene>
    <name evidence="1" type="ORF">TCMB3V08_LOCUS4500</name>
</gene>
<dbReference type="EMBL" id="OE180720">
    <property type="protein sequence ID" value="CAD7571836.1"/>
    <property type="molecule type" value="Genomic_DNA"/>
</dbReference>
<name>A0A7R9P6T0_TIMCA</name>
<evidence type="ECO:0000313" key="1">
    <source>
        <dbReference type="EMBL" id="CAD7571836.1"/>
    </source>
</evidence>